<dbReference type="GO" id="GO:0008126">
    <property type="term" value="F:acetylesterase activity"/>
    <property type="evidence" value="ECO:0007669"/>
    <property type="project" value="TreeGrafter"/>
</dbReference>
<dbReference type="PANTHER" id="PTHR10794">
    <property type="entry name" value="ABHYDROLASE DOMAIN-CONTAINING PROTEIN"/>
    <property type="match status" value="1"/>
</dbReference>
<dbReference type="SUPFAM" id="SSF53474">
    <property type="entry name" value="alpha/beta-Hydrolases"/>
    <property type="match status" value="1"/>
</dbReference>
<dbReference type="InterPro" id="IPR029058">
    <property type="entry name" value="AB_hydrolase_fold"/>
</dbReference>
<sequence length="262" mass="28965">MDSLSALFTTLGASQVLEQLKSLHAGQPYLLPLLALSPVVLTSLLRYATLSPVVLNHSKKPVSIRVPCPDTGKVQQQDLIEYLRTKCPSLFDSNRAVYKPTLWMTNGHLQTAAAAYMDFEHTYVIDYERELLKMPDGGTVSIDWAPSFKKMPADDRPTLVLLHGLTGGSHESYIRALVETMNRDYGVRCVVFNARACANTELTSPQLYCGSWTDDLRLVVKHIQAKLPNAKLMSCGFSLGSNILMNYMGEEGDKCAFIGAMS</sequence>
<evidence type="ECO:0000313" key="4">
    <source>
        <dbReference type="Proteomes" id="UP000780801"/>
    </source>
</evidence>
<dbReference type="InterPro" id="IPR050960">
    <property type="entry name" value="AB_hydrolase_4_sf"/>
</dbReference>
<reference evidence="3" key="1">
    <citation type="journal article" date="2020" name="Fungal Divers.">
        <title>Resolving the Mortierellaceae phylogeny through synthesis of multi-gene phylogenetics and phylogenomics.</title>
        <authorList>
            <person name="Vandepol N."/>
            <person name="Liber J."/>
            <person name="Desiro A."/>
            <person name="Na H."/>
            <person name="Kennedy M."/>
            <person name="Barry K."/>
            <person name="Grigoriev I.V."/>
            <person name="Miller A.N."/>
            <person name="O'Donnell K."/>
            <person name="Stajich J.E."/>
            <person name="Bonito G."/>
        </authorList>
    </citation>
    <scope>NUCLEOTIDE SEQUENCE</scope>
    <source>
        <strain evidence="3">KOD1015</strain>
    </source>
</reference>
<dbReference type="GO" id="GO:0051793">
    <property type="term" value="P:medium-chain fatty acid catabolic process"/>
    <property type="evidence" value="ECO:0007669"/>
    <property type="project" value="TreeGrafter"/>
</dbReference>
<dbReference type="AlphaFoldDB" id="A0A9P6KB01"/>
<dbReference type="GO" id="GO:0051792">
    <property type="term" value="P:medium-chain fatty acid biosynthetic process"/>
    <property type="evidence" value="ECO:0007669"/>
    <property type="project" value="TreeGrafter"/>
</dbReference>
<comment type="caution">
    <text evidence="3">The sequence shown here is derived from an EMBL/GenBank/DDBJ whole genome shotgun (WGS) entry which is preliminary data.</text>
</comment>
<name>A0A9P6KB01_9FUNG</name>
<evidence type="ECO:0000313" key="3">
    <source>
        <dbReference type="EMBL" id="KAF9578261.1"/>
    </source>
</evidence>
<evidence type="ECO:0000256" key="1">
    <source>
        <dbReference type="ARBA" id="ARBA00010884"/>
    </source>
</evidence>
<dbReference type="GO" id="GO:0047372">
    <property type="term" value="F:monoacylglycerol lipase activity"/>
    <property type="evidence" value="ECO:0007669"/>
    <property type="project" value="TreeGrafter"/>
</dbReference>
<gene>
    <name evidence="3" type="ORF">BGW38_006036</name>
</gene>
<keyword evidence="4" id="KW-1185">Reference proteome</keyword>
<protein>
    <recommendedName>
        <fullName evidence="2">AB hydrolase-1 domain-containing protein</fullName>
    </recommendedName>
</protein>
<dbReference type="InterPro" id="IPR000073">
    <property type="entry name" value="AB_hydrolase_1"/>
</dbReference>
<organism evidence="3 4">
    <name type="scientific">Lunasporangiospora selenospora</name>
    <dbReference type="NCBI Taxonomy" id="979761"/>
    <lineage>
        <taxon>Eukaryota</taxon>
        <taxon>Fungi</taxon>
        <taxon>Fungi incertae sedis</taxon>
        <taxon>Mucoromycota</taxon>
        <taxon>Mortierellomycotina</taxon>
        <taxon>Mortierellomycetes</taxon>
        <taxon>Mortierellales</taxon>
        <taxon>Mortierellaceae</taxon>
        <taxon>Lunasporangiospora</taxon>
    </lineage>
</organism>
<accession>A0A9P6KB01</accession>
<comment type="similarity">
    <text evidence="1">Belongs to the AB hydrolase superfamily. AB hydrolase 4 family.</text>
</comment>
<dbReference type="Proteomes" id="UP000780801">
    <property type="component" value="Unassembled WGS sequence"/>
</dbReference>
<dbReference type="OrthoDB" id="5954035at2759"/>
<dbReference type="PANTHER" id="PTHR10794:SF63">
    <property type="entry name" value="ALPHA_BETA HYDROLASE 1, ISOFORM A"/>
    <property type="match status" value="1"/>
</dbReference>
<dbReference type="EMBL" id="JAABOA010003841">
    <property type="protein sequence ID" value="KAF9578261.1"/>
    <property type="molecule type" value="Genomic_DNA"/>
</dbReference>
<proteinExistence type="inferred from homology"/>
<dbReference type="Pfam" id="PF00561">
    <property type="entry name" value="Abhydrolase_1"/>
    <property type="match status" value="1"/>
</dbReference>
<evidence type="ECO:0000259" key="2">
    <source>
        <dbReference type="Pfam" id="PF00561"/>
    </source>
</evidence>
<feature type="non-terminal residue" evidence="3">
    <location>
        <position position="1"/>
    </location>
</feature>
<dbReference type="Gene3D" id="3.40.50.1820">
    <property type="entry name" value="alpha/beta hydrolase"/>
    <property type="match status" value="1"/>
</dbReference>
<feature type="domain" description="AB hydrolase-1" evidence="2">
    <location>
        <begin position="157"/>
        <end position="255"/>
    </location>
</feature>